<dbReference type="OrthoDB" id="405997at2759"/>
<protein>
    <submittedName>
        <fullName evidence="1">Uncharacterized protein</fullName>
    </submittedName>
</protein>
<organism evidence="1 2">
    <name type="scientific">Symbiodinium natans</name>
    <dbReference type="NCBI Taxonomy" id="878477"/>
    <lineage>
        <taxon>Eukaryota</taxon>
        <taxon>Sar</taxon>
        <taxon>Alveolata</taxon>
        <taxon>Dinophyceae</taxon>
        <taxon>Suessiales</taxon>
        <taxon>Symbiodiniaceae</taxon>
        <taxon>Symbiodinium</taxon>
    </lineage>
</organism>
<dbReference type="Proteomes" id="UP000604046">
    <property type="component" value="Unassembled WGS sequence"/>
</dbReference>
<gene>
    <name evidence="1" type="ORF">SNAT2548_LOCUS19848</name>
</gene>
<dbReference type="EMBL" id="CAJNDS010002191">
    <property type="protein sequence ID" value="CAE7365867.1"/>
    <property type="molecule type" value="Genomic_DNA"/>
</dbReference>
<comment type="caution">
    <text evidence="1">The sequence shown here is derived from an EMBL/GenBank/DDBJ whole genome shotgun (WGS) entry which is preliminary data.</text>
</comment>
<dbReference type="AlphaFoldDB" id="A0A812PKH4"/>
<name>A0A812PKH4_9DINO</name>
<evidence type="ECO:0000313" key="2">
    <source>
        <dbReference type="Proteomes" id="UP000604046"/>
    </source>
</evidence>
<keyword evidence="2" id="KW-1185">Reference proteome</keyword>
<proteinExistence type="predicted"/>
<evidence type="ECO:0000313" key="1">
    <source>
        <dbReference type="EMBL" id="CAE7365867.1"/>
    </source>
</evidence>
<reference evidence="1" key="1">
    <citation type="submission" date="2021-02" db="EMBL/GenBank/DDBJ databases">
        <authorList>
            <person name="Dougan E. K."/>
            <person name="Rhodes N."/>
            <person name="Thang M."/>
            <person name="Chan C."/>
        </authorList>
    </citation>
    <scope>NUCLEOTIDE SEQUENCE</scope>
</reference>
<sequence length="142" mass="16643">MMAEVPKRVAPLVKFLQKAYCPECGKHVSHGEVEKMRDACTRMWRKFMQLDDAHCPLFRVCDVTWTGGKDSKDSKDSKDYPPGLWERMPRIKETTPRLRLRERCFALCPRCRHFDWVMLCYAGPRRAYCFEACREHAGRGVA</sequence>
<accession>A0A812PKH4</accession>